<dbReference type="InterPro" id="IPR004839">
    <property type="entry name" value="Aminotransferase_I/II_large"/>
</dbReference>
<feature type="domain" description="Aminotransferase class I/classII large" evidence="4">
    <location>
        <begin position="3"/>
        <end position="288"/>
    </location>
</feature>
<dbReference type="PANTHER" id="PTHR45744">
    <property type="entry name" value="TYROSINE AMINOTRANSFERASE"/>
    <property type="match status" value="1"/>
</dbReference>
<keyword evidence="6" id="KW-1185">Reference proteome</keyword>
<comment type="similarity">
    <text evidence="2">Belongs to the class-I pyridoxal-phosphate-dependent aminotransferase family.</text>
</comment>
<evidence type="ECO:0000256" key="1">
    <source>
        <dbReference type="ARBA" id="ARBA00001933"/>
    </source>
</evidence>
<organism evidence="5 6">
    <name type="scientific">Quercus rubra</name>
    <name type="common">Northern red oak</name>
    <name type="synonym">Quercus borealis</name>
    <dbReference type="NCBI Taxonomy" id="3512"/>
    <lineage>
        <taxon>Eukaryota</taxon>
        <taxon>Viridiplantae</taxon>
        <taxon>Streptophyta</taxon>
        <taxon>Embryophyta</taxon>
        <taxon>Tracheophyta</taxon>
        <taxon>Spermatophyta</taxon>
        <taxon>Magnoliopsida</taxon>
        <taxon>eudicotyledons</taxon>
        <taxon>Gunneridae</taxon>
        <taxon>Pentapetalae</taxon>
        <taxon>rosids</taxon>
        <taxon>fabids</taxon>
        <taxon>Fagales</taxon>
        <taxon>Fagaceae</taxon>
        <taxon>Quercus</taxon>
    </lineage>
</organism>
<dbReference type="InterPro" id="IPR015422">
    <property type="entry name" value="PyrdxlP-dep_Trfase_small"/>
</dbReference>
<comment type="caution">
    <text evidence="5">The sequence shown here is derived from an EMBL/GenBank/DDBJ whole genome shotgun (WGS) entry which is preliminary data.</text>
</comment>
<dbReference type="InterPro" id="IPR015421">
    <property type="entry name" value="PyrdxlP-dep_Trfase_major"/>
</dbReference>
<dbReference type="Gene3D" id="3.40.640.10">
    <property type="entry name" value="Type I PLP-dependent aspartate aminotransferase-like (Major domain)"/>
    <property type="match status" value="1"/>
</dbReference>
<name>A0AAN7ERJ7_QUERU</name>
<dbReference type="EMBL" id="JAXUIC010000008">
    <property type="protein sequence ID" value="KAK4577630.1"/>
    <property type="molecule type" value="Genomic_DNA"/>
</dbReference>
<dbReference type="Gene3D" id="3.90.1150.10">
    <property type="entry name" value="Aspartate Aminotransferase, domain 1"/>
    <property type="match status" value="1"/>
</dbReference>
<dbReference type="PANTHER" id="PTHR45744:SF36">
    <property type="entry name" value="AMINOTRANSFERASE CLASS I_CLASSII DOMAIN-CONTAINING PROTEIN"/>
    <property type="match status" value="1"/>
</dbReference>
<dbReference type="InterPro" id="IPR015424">
    <property type="entry name" value="PyrdxlP-dep_Trfase"/>
</dbReference>
<dbReference type="GO" id="GO:0004838">
    <property type="term" value="F:L-tyrosine-2-oxoglutarate transaminase activity"/>
    <property type="evidence" value="ECO:0007669"/>
    <property type="project" value="TreeGrafter"/>
</dbReference>
<dbReference type="InterPro" id="IPR004838">
    <property type="entry name" value="NHTrfase_class1_PyrdxlP-BS"/>
</dbReference>
<dbReference type="PROSITE" id="PS00105">
    <property type="entry name" value="AA_TRANSFER_CLASS_1"/>
    <property type="match status" value="1"/>
</dbReference>
<evidence type="ECO:0000313" key="6">
    <source>
        <dbReference type="Proteomes" id="UP001324115"/>
    </source>
</evidence>
<gene>
    <name evidence="5" type="ORF">RGQ29_027942</name>
</gene>
<dbReference type="CDD" id="cd00609">
    <property type="entry name" value="AAT_like"/>
    <property type="match status" value="1"/>
</dbReference>
<keyword evidence="3" id="KW-0663">Pyridoxal phosphate</keyword>
<dbReference type="InterPro" id="IPR005958">
    <property type="entry name" value="TyrNic_aminoTrfase"/>
</dbReference>
<evidence type="ECO:0000259" key="4">
    <source>
        <dbReference type="Pfam" id="PF00155"/>
    </source>
</evidence>
<dbReference type="SUPFAM" id="SSF53383">
    <property type="entry name" value="PLP-dependent transferases"/>
    <property type="match status" value="1"/>
</dbReference>
<proteinExistence type="inferred from homology"/>
<dbReference type="NCBIfam" id="TIGR01265">
    <property type="entry name" value="tyr_nico_aTase"/>
    <property type="match status" value="1"/>
</dbReference>
<evidence type="ECO:0000256" key="2">
    <source>
        <dbReference type="ARBA" id="ARBA00007441"/>
    </source>
</evidence>
<reference evidence="5 6" key="1">
    <citation type="journal article" date="2023" name="G3 (Bethesda)">
        <title>A haplotype-resolved chromosome-scale genome for Quercus rubra L. provides insights into the genetics of adaptive traits for red oak species.</title>
        <authorList>
            <person name="Kapoor B."/>
            <person name="Jenkins J."/>
            <person name="Schmutz J."/>
            <person name="Zhebentyayeva T."/>
            <person name="Kuelheim C."/>
            <person name="Coggeshall M."/>
            <person name="Heim C."/>
            <person name="Lasky J.R."/>
            <person name="Leites L."/>
            <person name="Islam-Faridi N."/>
            <person name="Romero-Severson J."/>
            <person name="DeLeo V.L."/>
            <person name="Lucas S.M."/>
            <person name="Lazic D."/>
            <person name="Gailing O."/>
            <person name="Carlson J."/>
            <person name="Staton M."/>
        </authorList>
    </citation>
    <scope>NUCLEOTIDE SEQUENCE [LARGE SCALE GENOMIC DNA]</scope>
    <source>
        <strain evidence="5">Pseudo-F2</strain>
    </source>
</reference>
<protein>
    <recommendedName>
        <fullName evidence="4">Aminotransferase class I/classII large domain-containing protein</fullName>
    </recommendedName>
</protein>
<dbReference type="GO" id="GO:0030170">
    <property type="term" value="F:pyridoxal phosphate binding"/>
    <property type="evidence" value="ECO:0007669"/>
    <property type="project" value="InterPro"/>
</dbReference>
<accession>A0AAN7ERJ7</accession>
<sequence>MVLACPGANILLPRPCFPSYDAHASSNNLEVRYFDLIPEKGWEVDIEGVEALADENTVAMVVINPGNPCGSVYSHQHLKKIAETARKLGIMVVADEVYHHLSFGTNPFVPMGVFGSIVPVITLGSISKRWLVPGWRLGWLVTSDPNGILQKSKIVECIMGRLNLTSGPPTFIQGAVPQILEKTGEDFFSKVIVILREVAHICYDRIMEIPCITCPNKPEGSMFVMVKLNPSLLEDIIDDMDFCLKLAKEDSVIVLPVSFLGVALGMKNWLRITFAVEPSTLEDGLGRIKAFCQRHAKKQ</sequence>
<evidence type="ECO:0000313" key="5">
    <source>
        <dbReference type="EMBL" id="KAK4577630.1"/>
    </source>
</evidence>
<comment type="cofactor">
    <cofactor evidence="1">
        <name>pyridoxal 5'-phosphate</name>
        <dbReference type="ChEBI" id="CHEBI:597326"/>
    </cofactor>
</comment>
<dbReference type="GO" id="GO:0006572">
    <property type="term" value="P:L-tyrosine catabolic process"/>
    <property type="evidence" value="ECO:0007669"/>
    <property type="project" value="TreeGrafter"/>
</dbReference>
<evidence type="ECO:0000256" key="3">
    <source>
        <dbReference type="ARBA" id="ARBA00022898"/>
    </source>
</evidence>
<dbReference type="AlphaFoldDB" id="A0AAN7ERJ7"/>
<dbReference type="Proteomes" id="UP001324115">
    <property type="component" value="Unassembled WGS sequence"/>
</dbReference>
<dbReference type="Pfam" id="PF00155">
    <property type="entry name" value="Aminotran_1_2"/>
    <property type="match status" value="1"/>
</dbReference>